<feature type="signal peptide" evidence="2">
    <location>
        <begin position="1"/>
        <end position="18"/>
    </location>
</feature>
<gene>
    <name evidence="3" type="ORF">K491DRAFT_476005</name>
</gene>
<keyword evidence="4" id="KW-1185">Reference proteome</keyword>
<dbReference type="AlphaFoldDB" id="A0A6A6T560"/>
<evidence type="ECO:0000256" key="1">
    <source>
        <dbReference type="SAM" id="MobiDB-lite"/>
    </source>
</evidence>
<evidence type="ECO:0000313" key="4">
    <source>
        <dbReference type="Proteomes" id="UP000799324"/>
    </source>
</evidence>
<dbReference type="Proteomes" id="UP000799324">
    <property type="component" value="Unassembled WGS sequence"/>
</dbReference>
<reference evidence="3" key="1">
    <citation type="journal article" date="2020" name="Stud. Mycol.">
        <title>101 Dothideomycetes genomes: a test case for predicting lifestyles and emergence of pathogens.</title>
        <authorList>
            <person name="Haridas S."/>
            <person name="Albert R."/>
            <person name="Binder M."/>
            <person name="Bloem J."/>
            <person name="Labutti K."/>
            <person name="Salamov A."/>
            <person name="Andreopoulos B."/>
            <person name="Baker S."/>
            <person name="Barry K."/>
            <person name="Bills G."/>
            <person name="Bluhm B."/>
            <person name="Cannon C."/>
            <person name="Castanera R."/>
            <person name="Culley D."/>
            <person name="Daum C."/>
            <person name="Ezra D."/>
            <person name="Gonzalez J."/>
            <person name="Henrissat B."/>
            <person name="Kuo A."/>
            <person name="Liang C."/>
            <person name="Lipzen A."/>
            <person name="Lutzoni F."/>
            <person name="Magnuson J."/>
            <person name="Mondo S."/>
            <person name="Nolan M."/>
            <person name="Ohm R."/>
            <person name="Pangilinan J."/>
            <person name="Park H.-J."/>
            <person name="Ramirez L."/>
            <person name="Alfaro M."/>
            <person name="Sun H."/>
            <person name="Tritt A."/>
            <person name="Yoshinaga Y."/>
            <person name="Zwiers L.-H."/>
            <person name="Turgeon B."/>
            <person name="Goodwin S."/>
            <person name="Spatafora J."/>
            <person name="Crous P."/>
            <person name="Grigoriev I."/>
        </authorList>
    </citation>
    <scope>NUCLEOTIDE SEQUENCE</scope>
    <source>
        <strain evidence="3">CBS 122681</strain>
    </source>
</reference>
<sequence>MSVFHSLLVACAFLSIAADCTPFRRDGNSTTVSGWNHTSSSTSSVAPSPLTLASSPRTTSLPLPTSSTSSASVVIEQSTRTNVASHPSSLSSNTLGATSAPVYTTSVVAFSSASNFSNVAGTLSSAGSTAPSTSLSNSSSVASGLLTGVTSRAPYPIPSTGSSLGHGTGVGTGIGTGGTVGTGISPGSINGTGYAKPTAQGFNSTSASRNGTGPCTVNIPSANADWWYAATYGYAIGTLSRVGGNFTDAGQHLTFVSNTDTFDITSALSDPVFTPSVTYDTEYNFTWTVFNEYTVIPAATVTSFVSQTAYIPLPSDNIILEADFTNYNLNVDDLPSATLTVAEGDGTILNICNAIAIFHCI</sequence>
<protein>
    <submittedName>
        <fullName evidence="3">Uncharacterized protein</fullName>
    </submittedName>
</protein>
<dbReference type="EMBL" id="MU004366">
    <property type="protein sequence ID" value="KAF2654311.1"/>
    <property type="molecule type" value="Genomic_DNA"/>
</dbReference>
<evidence type="ECO:0000313" key="3">
    <source>
        <dbReference type="EMBL" id="KAF2654311.1"/>
    </source>
</evidence>
<keyword evidence="2" id="KW-0732">Signal</keyword>
<organism evidence="3 4">
    <name type="scientific">Lophiostoma macrostomum CBS 122681</name>
    <dbReference type="NCBI Taxonomy" id="1314788"/>
    <lineage>
        <taxon>Eukaryota</taxon>
        <taxon>Fungi</taxon>
        <taxon>Dikarya</taxon>
        <taxon>Ascomycota</taxon>
        <taxon>Pezizomycotina</taxon>
        <taxon>Dothideomycetes</taxon>
        <taxon>Pleosporomycetidae</taxon>
        <taxon>Pleosporales</taxon>
        <taxon>Lophiostomataceae</taxon>
        <taxon>Lophiostoma</taxon>
    </lineage>
</organism>
<proteinExistence type="predicted"/>
<dbReference type="OrthoDB" id="3642826at2759"/>
<feature type="compositionally biased region" description="Low complexity" evidence="1">
    <location>
        <begin position="38"/>
        <end position="70"/>
    </location>
</feature>
<accession>A0A6A6T560</accession>
<feature type="region of interest" description="Disordered" evidence="1">
    <location>
        <begin position="31"/>
        <end position="70"/>
    </location>
</feature>
<evidence type="ECO:0000256" key="2">
    <source>
        <dbReference type="SAM" id="SignalP"/>
    </source>
</evidence>
<name>A0A6A6T560_9PLEO</name>
<feature type="chain" id="PRO_5025651366" evidence="2">
    <location>
        <begin position="19"/>
        <end position="361"/>
    </location>
</feature>